<dbReference type="EMBL" id="CAMXCT030006678">
    <property type="protein sequence ID" value="CAL4805453.1"/>
    <property type="molecule type" value="Genomic_DNA"/>
</dbReference>
<dbReference type="EMBL" id="CAMXCT010006678">
    <property type="protein sequence ID" value="CAI4018141.1"/>
    <property type="molecule type" value="Genomic_DNA"/>
</dbReference>
<organism evidence="1">
    <name type="scientific">Cladocopium goreaui</name>
    <dbReference type="NCBI Taxonomy" id="2562237"/>
    <lineage>
        <taxon>Eukaryota</taxon>
        <taxon>Sar</taxon>
        <taxon>Alveolata</taxon>
        <taxon>Dinophyceae</taxon>
        <taxon>Suessiales</taxon>
        <taxon>Symbiodiniaceae</taxon>
        <taxon>Cladocopium</taxon>
    </lineage>
</organism>
<proteinExistence type="predicted"/>
<evidence type="ECO:0000313" key="3">
    <source>
        <dbReference type="EMBL" id="CAL4805453.1"/>
    </source>
</evidence>
<dbReference type="Proteomes" id="UP001152797">
    <property type="component" value="Unassembled WGS sequence"/>
</dbReference>
<dbReference type="AlphaFoldDB" id="A0A9P1M0A3"/>
<keyword evidence="4" id="KW-1185">Reference proteome</keyword>
<gene>
    <name evidence="1" type="ORF">C1SCF055_LOCUS42735</name>
</gene>
<reference evidence="1" key="1">
    <citation type="submission" date="2022-10" db="EMBL/GenBank/DDBJ databases">
        <authorList>
            <person name="Chen Y."/>
            <person name="Dougan E. K."/>
            <person name="Chan C."/>
            <person name="Rhodes N."/>
            <person name="Thang M."/>
        </authorList>
    </citation>
    <scope>NUCLEOTIDE SEQUENCE</scope>
</reference>
<dbReference type="OrthoDB" id="419695at2759"/>
<evidence type="ECO:0000313" key="2">
    <source>
        <dbReference type="EMBL" id="CAL1171516.1"/>
    </source>
</evidence>
<evidence type="ECO:0000313" key="4">
    <source>
        <dbReference type="Proteomes" id="UP001152797"/>
    </source>
</evidence>
<dbReference type="EMBL" id="CAMXCT020006678">
    <property type="protein sequence ID" value="CAL1171516.1"/>
    <property type="molecule type" value="Genomic_DNA"/>
</dbReference>
<accession>A0A9P1M0A3</accession>
<evidence type="ECO:0000313" key="1">
    <source>
        <dbReference type="EMBL" id="CAI4018141.1"/>
    </source>
</evidence>
<protein>
    <submittedName>
        <fullName evidence="3">Mechanosensitive ion channel MscS domain-containing protein</fullName>
    </submittedName>
</protein>
<reference evidence="2" key="2">
    <citation type="submission" date="2024-04" db="EMBL/GenBank/DDBJ databases">
        <authorList>
            <person name="Chen Y."/>
            <person name="Shah S."/>
            <person name="Dougan E. K."/>
            <person name="Thang M."/>
            <person name="Chan C."/>
        </authorList>
    </citation>
    <scope>NUCLEOTIDE SEQUENCE [LARGE SCALE GENOMIC DNA]</scope>
</reference>
<sequence>MGASVTRAPKQWLVLRRLQDKIDPWLVRCGIRMTRGWSWSLASSAYALNFAVEEESEISCQELPTKTVLLNIGISTKAPKAKVQSLQEFGKKWIKGSPDIQQNNYQKCHITSTSNGYNLEIIFFPMVGVSHRQIRQKFLMSFMSAAERLNVPFVPLQLMQNFCEDCELGNVEAMSVAAHAAKEVALDDLLPDPDDLLERGKE</sequence>
<comment type="caution">
    <text evidence="1">The sequence shown here is derived from an EMBL/GenBank/DDBJ whole genome shotgun (WGS) entry which is preliminary data.</text>
</comment>
<name>A0A9P1M0A3_9DINO</name>